<dbReference type="EMBL" id="DF237000">
    <property type="protein sequence ID" value="GAQ80319.1"/>
    <property type="molecule type" value="Genomic_DNA"/>
</dbReference>
<dbReference type="GO" id="GO:0005856">
    <property type="term" value="C:cytoskeleton"/>
    <property type="evidence" value="ECO:0000318"/>
    <property type="project" value="GO_Central"/>
</dbReference>
<feature type="domain" description="Protein kinase" evidence="13">
    <location>
        <begin position="615"/>
        <end position="914"/>
    </location>
</feature>
<evidence type="ECO:0000256" key="6">
    <source>
        <dbReference type="ARBA" id="ARBA00022777"/>
    </source>
</evidence>
<feature type="compositionally biased region" description="Basic and acidic residues" evidence="12">
    <location>
        <begin position="349"/>
        <end position="381"/>
    </location>
</feature>
<dbReference type="InterPro" id="IPR008271">
    <property type="entry name" value="Ser/Thr_kinase_AS"/>
</dbReference>
<dbReference type="OrthoDB" id="9332038at2759"/>
<evidence type="ECO:0000313" key="14">
    <source>
        <dbReference type="EMBL" id="GAQ80319.1"/>
    </source>
</evidence>
<dbReference type="PANTHER" id="PTHR24058:SF22">
    <property type="entry name" value="DUAL SPECIFICITY TYROSINE-PHOSPHORYLATION-REGULATED KINASE 4"/>
    <property type="match status" value="1"/>
</dbReference>
<feature type="compositionally biased region" description="Low complexity" evidence="12">
    <location>
        <begin position="253"/>
        <end position="263"/>
    </location>
</feature>
<dbReference type="EC" id="2.7.12.1" evidence="2"/>
<evidence type="ECO:0000256" key="1">
    <source>
        <dbReference type="ARBA" id="ARBA00008867"/>
    </source>
</evidence>
<evidence type="ECO:0000259" key="13">
    <source>
        <dbReference type="PROSITE" id="PS50011"/>
    </source>
</evidence>
<dbReference type="Gene3D" id="3.30.10.30">
    <property type="entry name" value="DYRK"/>
    <property type="match status" value="1"/>
</dbReference>
<evidence type="ECO:0000256" key="8">
    <source>
        <dbReference type="ARBA" id="ARBA00049003"/>
    </source>
</evidence>
<evidence type="ECO:0000256" key="2">
    <source>
        <dbReference type="ARBA" id="ARBA00013203"/>
    </source>
</evidence>
<feature type="compositionally biased region" description="Polar residues" evidence="12">
    <location>
        <begin position="27"/>
        <end position="37"/>
    </location>
</feature>
<dbReference type="PROSITE" id="PS00108">
    <property type="entry name" value="PROTEIN_KINASE_ST"/>
    <property type="match status" value="1"/>
</dbReference>
<proteinExistence type="inferred from homology"/>
<feature type="region of interest" description="Disordered" evidence="12">
    <location>
        <begin position="908"/>
        <end position="948"/>
    </location>
</feature>
<evidence type="ECO:0000256" key="9">
    <source>
        <dbReference type="ARBA" id="ARBA00049308"/>
    </source>
</evidence>
<dbReference type="PROSITE" id="PS00107">
    <property type="entry name" value="PROTEIN_KINASE_ATP"/>
    <property type="match status" value="1"/>
</dbReference>
<dbReference type="STRING" id="105231.A0A1Y1HSZ6"/>
<evidence type="ECO:0000256" key="10">
    <source>
        <dbReference type="ARBA" id="ARBA00051680"/>
    </source>
</evidence>
<gene>
    <name evidence="14" type="ORF">KFL_000510200</name>
</gene>
<keyword evidence="6 14" id="KW-0418">Kinase</keyword>
<evidence type="ECO:0000313" key="15">
    <source>
        <dbReference type="Proteomes" id="UP000054558"/>
    </source>
</evidence>
<protein>
    <recommendedName>
        <fullName evidence="2">dual-specificity kinase</fullName>
        <ecNumber evidence="2">2.7.12.1</ecNumber>
    </recommendedName>
</protein>
<dbReference type="CDD" id="cd14210">
    <property type="entry name" value="PKc_DYRK"/>
    <property type="match status" value="1"/>
</dbReference>
<feature type="region of interest" description="Disordered" evidence="12">
    <location>
        <begin position="1"/>
        <end position="143"/>
    </location>
</feature>
<feature type="region of interest" description="Disordered" evidence="12">
    <location>
        <begin position="184"/>
        <end position="468"/>
    </location>
</feature>
<name>A0A1Y1HSZ6_KLENI</name>
<accession>A0A1Y1HSZ6</accession>
<dbReference type="SUPFAM" id="SSF56112">
    <property type="entry name" value="Protein kinase-like (PK-like)"/>
    <property type="match status" value="1"/>
</dbReference>
<comment type="catalytic activity">
    <reaction evidence="8">
        <text>L-seryl-[protein] + ATP = O-phospho-L-seryl-[protein] + ADP + H(+)</text>
        <dbReference type="Rhea" id="RHEA:17989"/>
        <dbReference type="Rhea" id="RHEA-COMP:9863"/>
        <dbReference type="Rhea" id="RHEA-COMP:11604"/>
        <dbReference type="ChEBI" id="CHEBI:15378"/>
        <dbReference type="ChEBI" id="CHEBI:29999"/>
        <dbReference type="ChEBI" id="CHEBI:30616"/>
        <dbReference type="ChEBI" id="CHEBI:83421"/>
        <dbReference type="ChEBI" id="CHEBI:456216"/>
        <dbReference type="EC" id="2.7.12.1"/>
    </reaction>
</comment>
<dbReference type="GO" id="GO:0004674">
    <property type="term" value="F:protein serine/threonine kinase activity"/>
    <property type="evidence" value="ECO:0000318"/>
    <property type="project" value="GO_Central"/>
</dbReference>
<dbReference type="InterPro" id="IPR042521">
    <property type="entry name" value="DYRK"/>
</dbReference>
<comment type="catalytic activity">
    <reaction evidence="10">
        <text>L-tyrosyl-[protein] + ATP = O-phospho-L-tyrosyl-[protein] + ADP + H(+)</text>
        <dbReference type="Rhea" id="RHEA:10596"/>
        <dbReference type="Rhea" id="RHEA-COMP:10136"/>
        <dbReference type="Rhea" id="RHEA-COMP:20101"/>
        <dbReference type="ChEBI" id="CHEBI:15378"/>
        <dbReference type="ChEBI" id="CHEBI:30616"/>
        <dbReference type="ChEBI" id="CHEBI:46858"/>
        <dbReference type="ChEBI" id="CHEBI:61978"/>
        <dbReference type="ChEBI" id="CHEBI:456216"/>
        <dbReference type="EC" id="2.7.12.1"/>
    </reaction>
</comment>
<dbReference type="OMA" id="HACDCEN"/>
<evidence type="ECO:0000256" key="3">
    <source>
        <dbReference type="ARBA" id="ARBA00022527"/>
    </source>
</evidence>
<keyword evidence="7 11" id="KW-0067">ATP-binding</keyword>
<keyword evidence="4" id="KW-0808">Transferase</keyword>
<dbReference type="GO" id="GO:0005737">
    <property type="term" value="C:cytoplasm"/>
    <property type="evidence" value="ECO:0000318"/>
    <property type="project" value="GO_Central"/>
</dbReference>
<evidence type="ECO:0000256" key="12">
    <source>
        <dbReference type="SAM" id="MobiDB-lite"/>
    </source>
</evidence>
<dbReference type="Gene3D" id="1.10.510.10">
    <property type="entry name" value="Transferase(Phosphotransferase) domain 1"/>
    <property type="match status" value="1"/>
</dbReference>
<sequence length="1011" mass="109611">MASPQRGNKLLWKSAEQKRSSIETWRGDSTNLSTSYATERGRRISRPSKGGAEAGKISPLRRKSQVEGESADAVRGKHGTSNAAQRQIKRKDSEDISSLLNRGAKAGLFPAPQSAQTIPRVPLSARGAGAAGKKEEAGSLTSRTHSKFVDNILSVRKQRQAQGPSEGVADVSRSLVKDLPRLNLSSLNPLQGGASSYRGSASKAGVNGRYGTAEGSKESARAAKLISAYGESKGGARKSRIVVEEEESDSDSDCASSETSDSESASERKKGVRRSRQARPSTGKGPAKAKDDPAGLGKKAVAATGTQNRALESARGKKKDESSDVSEAKAPVVRWPPPEVTSPPVAGLRDGEGKSRTEGVLKEEKSGASLRSSRDRLKGQEGGDPGSPAGSASERNGSDGGTPRRKTTGLGGGSESGTPKKSLALGLRERTGENPEKTTMGKEAKSPREGGATETSNARSKVEGDNTATDVKMRAIAANLALNLGFGSNPTDIAQTSRVHQAARKENEQLSLTARPMSSKPVGDWSADKKKSAKTPPPKPPSGTALTPASVLKNYPDSLVDYEQSEILQYSSVYFFGPDADKVQASATPGACNYGYDDDRGDYHVRERDHLAYRFEVMSVLGKGSFGQVLKCVDHKGGGCIRAVKIIRNKKRFHHQALVEVKILNFLKQKQEEEGEECNVVVMHDSFYFRGHLCISFELHSLSLYDFLKNNNFQGLSLGLIRRFATQILSCLKLLRRVKIVHCDLKPENILLRSANKSAIKVIDFGSSCFEHERIYTYIQSRFYRSPEVILGVPYDMAIDMWSFGCILAELYTGYPLFPGENEAEQLACIMEVLGVPPKSVLDISARKKMFFDPSNIPRIVANSWGKKRRPGTKDLAAAVRCADGAFVAFLQECFRWDARERWSPEEALQHPWIQEEKPPPPPQSARTRASSAHSHRQPSPRGVPTPVVKRLDMSLVNQAKILDLTAPERKLSARGARKLQGGTDAKAMLPPIAADGGDLTARSSWRKRVV</sequence>
<dbReference type="InterPro" id="IPR017441">
    <property type="entry name" value="Protein_kinase_ATP_BS"/>
</dbReference>
<dbReference type="GO" id="GO:0004712">
    <property type="term" value="F:protein serine/threonine/tyrosine kinase activity"/>
    <property type="evidence" value="ECO:0007669"/>
    <property type="project" value="UniProtKB-EC"/>
</dbReference>
<feature type="compositionally biased region" description="Basic and acidic residues" evidence="12">
    <location>
        <begin position="312"/>
        <end position="322"/>
    </location>
</feature>
<feature type="region of interest" description="Disordered" evidence="12">
    <location>
        <begin position="495"/>
        <end position="549"/>
    </location>
</feature>
<evidence type="ECO:0000256" key="7">
    <source>
        <dbReference type="ARBA" id="ARBA00022840"/>
    </source>
</evidence>
<feature type="binding site" evidence="11">
    <location>
        <position position="645"/>
    </location>
    <ligand>
        <name>ATP</name>
        <dbReference type="ChEBI" id="CHEBI:30616"/>
    </ligand>
</feature>
<keyword evidence="3" id="KW-0723">Serine/threonine-protein kinase</keyword>
<dbReference type="AlphaFoldDB" id="A0A1Y1HSZ6"/>
<evidence type="ECO:0000256" key="11">
    <source>
        <dbReference type="PROSITE-ProRule" id="PRU10141"/>
    </source>
</evidence>
<feature type="compositionally biased region" description="Basic and acidic residues" evidence="12">
    <location>
        <begin position="427"/>
        <end position="448"/>
    </location>
</feature>
<comment type="catalytic activity">
    <reaction evidence="9">
        <text>L-threonyl-[protein] + ATP = O-phospho-L-threonyl-[protein] + ADP + H(+)</text>
        <dbReference type="Rhea" id="RHEA:46608"/>
        <dbReference type="Rhea" id="RHEA-COMP:11060"/>
        <dbReference type="Rhea" id="RHEA-COMP:11605"/>
        <dbReference type="ChEBI" id="CHEBI:15378"/>
        <dbReference type="ChEBI" id="CHEBI:30013"/>
        <dbReference type="ChEBI" id="CHEBI:30616"/>
        <dbReference type="ChEBI" id="CHEBI:61977"/>
        <dbReference type="ChEBI" id="CHEBI:456216"/>
        <dbReference type="EC" id="2.7.12.1"/>
    </reaction>
</comment>
<dbReference type="SMART" id="SM00220">
    <property type="entry name" value="S_TKc"/>
    <property type="match status" value="1"/>
</dbReference>
<evidence type="ECO:0000256" key="4">
    <source>
        <dbReference type="ARBA" id="ARBA00022679"/>
    </source>
</evidence>
<comment type="similarity">
    <text evidence="1">Belongs to the protein kinase superfamily. CMGC Ser/Thr protein kinase family. MNB/DYRK subfamily.</text>
</comment>
<feature type="compositionally biased region" description="Basic and acidic residues" evidence="12">
    <location>
        <begin position="908"/>
        <end position="919"/>
    </location>
</feature>
<dbReference type="PANTHER" id="PTHR24058">
    <property type="entry name" value="DUAL SPECIFICITY PROTEIN KINASE"/>
    <property type="match status" value="1"/>
</dbReference>
<keyword evidence="5 11" id="KW-0547">Nucleotide-binding</keyword>
<evidence type="ECO:0000256" key="5">
    <source>
        <dbReference type="ARBA" id="ARBA00022741"/>
    </source>
</evidence>
<dbReference type="InterPro" id="IPR050494">
    <property type="entry name" value="Ser_Thr_dual-spec_kinase"/>
</dbReference>
<organism evidence="14 15">
    <name type="scientific">Klebsormidium nitens</name>
    <name type="common">Green alga</name>
    <name type="synonym">Ulothrix nitens</name>
    <dbReference type="NCBI Taxonomy" id="105231"/>
    <lineage>
        <taxon>Eukaryota</taxon>
        <taxon>Viridiplantae</taxon>
        <taxon>Streptophyta</taxon>
        <taxon>Klebsormidiophyceae</taxon>
        <taxon>Klebsormidiales</taxon>
        <taxon>Klebsormidiaceae</taxon>
        <taxon>Klebsormidium</taxon>
    </lineage>
</organism>
<dbReference type="Proteomes" id="UP000054558">
    <property type="component" value="Unassembled WGS sequence"/>
</dbReference>
<dbReference type="FunFam" id="1.10.510.10:FF:000112">
    <property type="entry name" value="Putative dual specificity tyrosine-phosphorylation-regulated kinase 2"/>
    <property type="match status" value="1"/>
</dbReference>
<dbReference type="Pfam" id="PF00069">
    <property type="entry name" value="Pkinase"/>
    <property type="match status" value="1"/>
</dbReference>
<dbReference type="Gene3D" id="3.30.200.20">
    <property type="entry name" value="Phosphorylase Kinase, domain 1"/>
    <property type="match status" value="1"/>
</dbReference>
<reference evidence="14 15" key="1">
    <citation type="journal article" date="2014" name="Nat. Commun.">
        <title>Klebsormidium flaccidum genome reveals primary factors for plant terrestrial adaptation.</title>
        <authorList>
            <person name="Hori K."/>
            <person name="Maruyama F."/>
            <person name="Fujisawa T."/>
            <person name="Togashi T."/>
            <person name="Yamamoto N."/>
            <person name="Seo M."/>
            <person name="Sato S."/>
            <person name="Yamada T."/>
            <person name="Mori H."/>
            <person name="Tajima N."/>
            <person name="Moriyama T."/>
            <person name="Ikeuchi M."/>
            <person name="Watanabe M."/>
            <person name="Wada H."/>
            <person name="Kobayashi K."/>
            <person name="Saito M."/>
            <person name="Masuda T."/>
            <person name="Sasaki-Sekimoto Y."/>
            <person name="Mashiguchi K."/>
            <person name="Awai K."/>
            <person name="Shimojima M."/>
            <person name="Masuda S."/>
            <person name="Iwai M."/>
            <person name="Nobusawa T."/>
            <person name="Narise T."/>
            <person name="Kondo S."/>
            <person name="Saito H."/>
            <person name="Sato R."/>
            <person name="Murakawa M."/>
            <person name="Ihara Y."/>
            <person name="Oshima-Yamada Y."/>
            <person name="Ohtaka K."/>
            <person name="Satoh M."/>
            <person name="Sonobe K."/>
            <person name="Ishii M."/>
            <person name="Ohtani R."/>
            <person name="Kanamori-Sato M."/>
            <person name="Honoki R."/>
            <person name="Miyazaki D."/>
            <person name="Mochizuki H."/>
            <person name="Umetsu J."/>
            <person name="Higashi K."/>
            <person name="Shibata D."/>
            <person name="Kamiya Y."/>
            <person name="Sato N."/>
            <person name="Nakamura Y."/>
            <person name="Tabata S."/>
            <person name="Ida S."/>
            <person name="Kurokawa K."/>
            <person name="Ohta H."/>
        </authorList>
    </citation>
    <scope>NUCLEOTIDE SEQUENCE [LARGE SCALE GENOMIC DNA]</scope>
    <source>
        <strain evidence="14 15">NIES-2285</strain>
    </source>
</reference>
<dbReference type="PROSITE" id="PS50011">
    <property type="entry name" value="PROTEIN_KINASE_DOM"/>
    <property type="match status" value="1"/>
</dbReference>
<dbReference type="GO" id="GO:0005524">
    <property type="term" value="F:ATP binding"/>
    <property type="evidence" value="ECO:0007669"/>
    <property type="project" value="UniProtKB-UniRule"/>
</dbReference>
<dbReference type="InterPro" id="IPR011009">
    <property type="entry name" value="Kinase-like_dom_sf"/>
</dbReference>
<dbReference type="InterPro" id="IPR000719">
    <property type="entry name" value="Prot_kinase_dom"/>
</dbReference>
<keyword evidence="15" id="KW-1185">Reference proteome</keyword>